<feature type="domain" description="Reverse transcriptase zinc-binding" evidence="1">
    <location>
        <begin position="286"/>
        <end position="344"/>
    </location>
</feature>
<organism evidence="2 3">
    <name type="scientific">Dipteronia sinensis</name>
    <dbReference type="NCBI Taxonomy" id="43782"/>
    <lineage>
        <taxon>Eukaryota</taxon>
        <taxon>Viridiplantae</taxon>
        <taxon>Streptophyta</taxon>
        <taxon>Embryophyta</taxon>
        <taxon>Tracheophyta</taxon>
        <taxon>Spermatophyta</taxon>
        <taxon>Magnoliopsida</taxon>
        <taxon>eudicotyledons</taxon>
        <taxon>Gunneridae</taxon>
        <taxon>Pentapetalae</taxon>
        <taxon>rosids</taxon>
        <taxon>malvids</taxon>
        <taxon>Sapindales</taxon>
        <taxon>Sapindaceae</taxon>
        <taxon>Hippocastanoideae</taxon>
        <taxon>Acereae</taxon>
        <taxon>Dipteronia</taxon>
    </lineage>
</organism>
<dbReference type="EMBL" id="JANJYJ010000009">
    <property type="protein sequence ID" value="KAK3189666.1"/>
    <property type="molecule type" value="Genomic_DNA"/>
</dbReference>
<evidence type="ECO:0000313" key="2">
    <source>
        <dbReference type="EMBL" id="KAK3189666.1"/>
    </source>
</evidence>
<dbReference type="Pfam" id="PF13966">
    <property type="entry name" value="zf-RVT"/>
    <property type="match status" value="1"/>
</dbReference>
<evidence type="ECO:0000259" key="1">
    <source>
        <dbReference type="Pfam" id="PF13966"/>
    </source>
</evidence>
<dbReference type="PANTHER" id="PTHR33116:SF86">
    <property type="entry name" value="REVERSE TRANSCRIPTASE DOMAIN-CONTAINING PROTEIN"/>
    <property type="match status" value="1"/>
</dbReference>
<dbReference type="InterPro" id="IPR026960">
    <property type="entry name" value="RVT-Znf"/>
</dbReference>
<comment type="caution">
    <text evidence="2">The sequence shown here is derived from an EMBL/GenBank/DDBJ whole genome shotgun (WGS) entry which is preliminary data.</text>
</comment>
<accession>A0AAD9ZTN7</accession>
<dbReference type="PANTHER" id="PTHR33116">
    <property type="entry name" value="REVERSE TRANSCRIPTASE ZINC-BINDING DOMAIN-CONTAINING PROTEIN-RELATED-RELATED"/>
    <property type="match status" value="1"/>
</dbReference>
<gene>
    <name evidence="2" type="ORF">Dsin_029227</name>
</gene>
<evidence type="ECO:0000313" key="3">
    <source>
        <dbReference type="Proteomes" id="UP001281410"/>
    </source>
</evidence>
<keyword evidence="3" id="KW-1185">Reference proteome</keyword>
<sequence length="351" mass="40070">MKITWGCHVSPEEIKESCFLILLTEYGGKLKGWGEKLLSTGGKEILIKAVVQAVPSYAMSIFRLPKCLIGEIHRLSARFWWGSKDNQKKIHWCTWKRLCKPKFDGGLGFRDIELANRANLAKQCWRILMNPNSLAAKVLKGCYFREGSFMDAKCTGSGSFVWNSLMWGKGLLERGIRWRVGNGKSIKIYHDKWIPRPSTFKVFSPPKLNIEATVDQLIEPSGGWNVKLIRDNFHPEEAKDILSIPISSNLREDTVLWHFEGNGLFSVKSGYWLGNNCETMPSNSSSSSSNSWWQFFWKLKIPLEVRILVWKACHDWIPTKVNIARRGIRTSNICDGCKIGNETTLKKLKIS</sequence>
<protein>
    <recommendedName>
        <fullName evidence="1">Reverse transcriptase zinc-binding domain-containing protein</fullName>
    </recommendedName>
</protein>
<reference evidence="2" key="1">
    <citation type="journal article" date="2023" name="Plant J.">
        <title>Genome sequences and population genomics provide insights into the demographic history, inbreeding, and mutation load of two 'living fossil' tree species of Dipteronia.</title>
        <authorList>
            <person name="Feng Y."/>
            <person name="Comes H.P."/>
            <person name="Chen J."/>
            <person name="Zhu S."/>
            <person name="Lu R."/>
            <person name="Zhang X."/>
            <person name="Li P."/>
            <person name="Qiu J."/>
            <person name="Olsen K.M."/>
            <person name="Qiu Y."/>
        </authorList>
    </citation>
    <scope>NUCLEOTIDE SEQUENCE</scope>
    <source>
        <strain evidence="2">NBL</strain>
    </source>
</reference>
<dbReference type="Proteomes" id="UP001281410">
    <property type="component" value="Unassembled WGS sequence"/>
</dbReference>
<dbReference type="AlphaFoldDB" id="A0AAD9ZTN7"/>
<proteinExistence type="predicted"/>
<name>A0AAD9ZTN7_9ROSI</name>